<dbReference type="InterPro" id="IPR037069">
    <property type="entry name" value="AcylCoA_DH/ox_N_sf"/>
</dbReference>
<keyword evidence="9" id="KW-1185">Reference proteome</keyword>
<keyword evidence="5" id="KW-0560">Oxidoreductase</keyword>
<accession>A0A318EFT2</accession>
<dbReference type="InterPro" id="IPR046373">
    <property type="entry name" value="Acyl-CoA_Oxase/DH_mid-dom_sf"/>
</dbReference>
<dbReference type="PANTHER" id="PTHR43884">
    <property type="entry name" value="ACYL-COA DEHYDROGENASE"/>
    <property type="match status" value="1"/>
</dbReference>
<evidence type="ECO:0000256" key="4">
    <source>
        <dbReference type="ARBA" id="ARBA00022827"/>
    </source>
</evidence>
<dbReference type="InterPro" id="IPR036250">
    <property type="entry name" value="AcylCo_DH-like_C"/>
</dbReference>
<evidence type="ECO:0000256" key="3">
    <source>
        <dbReference type="ARBA" id="ARBA00022630"/>
    </source>
</evidence>
<sequence length="385" mass="41484">MTDFNFSEEQILLRDSVRKFVEREYSFEVRRRYDAEGGYNQKVWTLMAEQGWLGAGIPELLGGFGGGPIESAIVLHELGRGLVLEPYLAVCVLAAHALQTALAPAATTERLAALVRGESLVVLAHREAGQAGQPERVRTSAVATGHCYRISGVKLQILGGVHAQRLLVSARTNGVEAEPSGITLFEVPADTPGLTRKNYRLIDGTPVADLTFDNVLVDASARVGSEGTGIFAISSALDHGTVGLCAQAVGAMERALEITTEYLRTRRQFGVAIGSFQALQHQLADMLIELEQSRSMLYRALAHLDDSQGRRHLAVAAAKAQICKSARYIASKGVQLHGGIGITDECTIGHYFKSLYVAEKLFGNAAVHLQTLSRALIPTAPQEVV</sequence>
<name>A0A318EFT2_9GAMM</name>
<dbReference type="Gene3D" id="1.20.140.10">
    <property type="entry name" value="Butyryl-CoA Dehydrogenase, subunit A, domain 3"/>
    <property type="match status" value="1"/>
</dbReference>
<dbReference type="SUPFAM" id="SSF56645">
    <property type="entry name" value="Acyl-CoA dehydrogenase NM domain-like"/>
    <property type="match status" value="1"/>
</dbReference>
<dbReference type="Proteomes" id="UP000248330">
    <property type="component" value="Unassembled WGS sequence"/>
</dbReference>
<comment type="cofactor">
    <cofactor evidence="1">
        <name>FAD</name>
        <dbReference type="ChEBI" id="CHEBI:57692"/>
    </cofactor>
</comment>
<evidence type="ECO:0000313" key="9">
    <source>
        <dbReference type="Proteomes" id="UP000248330"/>
    </source>
</evidence>
<dbReference type="Pfam" id="PF02771">
    <property type="entry name" value="Acyl-CoA_dh_N"/>
    <property type="match status" value="1"/>
</dbReference>
<keyword evidence="3" id="KW-0285">Flavoprotein</keyword>
<dbReference type="InterPro" id="IPR009075">
    <property type="entry name" value="AcylCo_DH/oxidase_C"/>
</dbReference>
<evidence type="ECO:0000256" key="2">
    <source>
        <dbReference type="ARBA" id="ARBA00009347"/>
    </source>
</evidence>
<reference evidence="8 9" key="1">
    <citation type="submission" date="2018-04" db="EMBL/GenBank/DDBJ databases">
        <title>Genomic Encyclopedia of Type Strains, Phase IV (KMG-IV): sequencing the most valuable type-strain genomes for metagenomic binning, comparative biology and taxonomic classification.</title>
        <authorList>
            <person name="Goeker M."/>
        </authorList>
    </citation>
    <scope>NUCLEOTIDE SEQUENCE [LARGE SCALE GENOMIC DNA]</scope>
    <source>
        <strain evidence="8 9">DSM 104150</strain>
    </source>
</reference>
<dbReference type="AlphaFoldDB" id="A0A318EFT2"/>
<dbReference type="CDD" id="cd00567">
    <property type="entry name" value="ACAD"/>
    <property type="match status" value="1"/>
</dbReference>
<dbReference type="GO" id="GO:0050660">
    <property type="term" value="F:flavin adenine dinucleotide binding"/>
    <property type="evidence" value="ECO:0007669"/>
    <property type="project" value="InterPro"/>
</dbReference>
<gene>
    <name evidence="8" type="ORF">C8D93_101714</name>
</gene>
<dbReference type="SUPFAM" id="SSF47203">
    <property type="entry name" value="Acyl-CoA dehydrogenase C-terminal domain-like"/>
    <property type="match status" value="1"/>
</dbReference>
<evidence type="ECO:0000259" key="6">
    <source>
        <dbReference type="Pfam" id="PF00441"/>
    </source>
</evidence>
<evidence type="ECO:0000256" key="1">
    <source>
        <dbReference type="ARBA" id="ARBA00001974"/>
    </source>
</evidence>
<evidence type="ECO:0000313" key="8">
    <source>
        <dbReference type="EMBL" id="PXV71659.1"/>
    </source>
</evidence>
<feature type="domain" description="Acyl-CoA dehydrogenase/oxidase C-terminal" evidence="6">
    <location>
        <begin position="227"/>
        <end position="376"/>
    </location>
</feature>
<protein>
    <recommendedName>
        <fullName evidence="10">Alkylation response protein AidB-like acyl-CoA dehydrogenase</fullName>
    </recommendedName>
</protein>
<organism evidence="8 9">
    <name type="scientific">Sinimarinibacterium flocculans</name>
    <dbReference type="NCBI Taxonomy" id="985250"/>
    <lineage>
        <taxon>Bacteria</taxon>
        <taxon>Pseudomonadati</taxon>
        <taxon>Pseudomonadota</taxon>
        <taxon>Gammaproteobacteria</taxon>
        <taxon>Nevskiales</taxon>
        <taxon>Nevskiaceae</taxon>
        <taxon>Sinimarinibacterium</taxon>
    </lineage>
</organism>
<dbReference type="PANTHER" id="PTHR43884:SF20">
    <property type="entry name" value="ACYL-COA DEHYDROGENASE FADE28"/>
    <property type="match status" value="1"/>
</dbReference>
<comment type="similarity">
    <text evidence="2">Belongs to the acyl-CoA dehydrogenase family.</text>
</comment>
<evidence type="ECO:0000259" key="7">
    <source>
        <dbReference type="Pfam" id="PF02771"/>
    </source>
</evidence>
<dbReference type="RefSeq" id="WP_110263756.1">
    <property type="nucleotide sequence ID" value="NZ_CAWNXA010000001.1"/>
</dbReference>
<dbReference type="OrthoDB" id="9769473at2"/>
<comment type="caution">
    <text evidence="8">The sequence shown here is derived from an EMBL/GenBank/DDBJ whole genome shotgun (WGS) entry which is preliminary data.</text>
</comment>
<dbReference type="InterPro" id="IPR013786">
    <property type="entry name" value="AcylCoA_DH/ox_N"/>
</dbReference>
<proteinExistence type="inferred from homology"/>
<dbReference type="Gene3D" id="2.40.110.10">
    <property type="entry name" value="Butyryl-CoA Dehydrogenase, subunit A, domain 2"/>
    <property type="match status" value="1"/>
</dbReference>
<dbReference type="InterPro" id="IPR009100">
    <property type="entry name" value="AcylCoA_DH/oxidase_NM_dom_sf"/>
</dbReference>
<evidence type="ECO:0008006" key="10">
    <source>
        <dbReference type="Google" id="ProtNLM"/>
    </source>
</evidence>
<keyword evidence="4" id="KW-0274">FAD</keyword>
<feature type="domain" description="Acyl-CoA dehydrogenase/oxidase N-terminal" evidence="7">
    <location>
        <begin position="7"/>
        <end position="117"/>
    </location>
</feature>
<dbReference type="EMBL" id="QICN01000001">
    <property type="protein sequence ID" value="PXV71659.1"/>
    <property type="molecule type" value="Genomic_DNA"/>
</dbReference>
<dbReference type="Pfam" id="PF00441">
    <property type="entry name" value="Acyl-CoA_dh_1"/>
    <property type="match status" value="1"/>
</dbReference>
<evidence type="ECO:0000256" key="5">
    <source>
        <dbReference type="ARBA" id="ARBA00023002"/>
    </source>
</evidence>
<dbReference type="GO" id="GO:0003995">
    <property type="term" value="F:acyl-CoA dehydrogenase activity"/>
    <property type="evidence" value="ECO:0007669"/>
    <property type="project" value="TreeGrafter"/>
</dbReference>
<dbReference type="Gene3D" id="1.10.540.10">
    <property type="entry name" value="Acyl-CoA dehydrogenase/oxidase, N-terminal domain"/>
    <property type="match status" value="1"/>
</dbReference>